<feature type="coiled-coil region" evidence="6">
    <location>
        <begin position="680"/>
        <end position="714"/>
    </location>
</feature>
<keyword evidence="1 6" id="KW-0963">Cytoplasm</keyword>
<dbReference type="PIRSF" id="PIRSF005719">
    <property type="entry name" value="SMC"/>
    <property type="match status" value="1"/>
</dbReference>
<protein>
    <recommendedName>
        <fullName evidence="6">Chromosome partition protein Smc</fullName>
    </recommendedName>
</protein>
<proteinExistence type="inferred from homology"/>
<feature type="coiled-coil region" evidence="6">
    <location>
        <begin position="757"/>
        <end position="794"/>
    </location>
</feature>
<keyword evidence="9" id="KW-1185">Reference proteome</keyword>
<dbReference type="InterPro" id="IPR024704">
    <property type="entry name" value="SMC"/>
</dbReference>
<dbReference type="InterPro" id="IPR011890">
    <property type="entry name" value="SMC_prok"/>
</dbReference>
<dbReference type="RefSeq" id="WP_205002299.1">
    <property type="nucleotide sequence ID" value="NZ_JAFBER010000002.1"/>
</dbReference>
<comment type="caution">
    <text evidence="8">The sequence shown here is derived from an EMBL/GenBank/DDBJ whole genome shotgun (WGS) entry which is preliminary data.</text>
</comment>
<dbReference type="InterPro" id="IPR010935">
    <property type="entry name" value="SMC_hinge"/>
</dbReference>
<dbReference type="EMBL" id="JAFBER010000002">
    <property type="protein sequence ID" value="MBM7644328.1"/>
    <property type="molecule type" value="Genomic_DNA"/>
</dbReference>
<organism evidence="8 9">
    <name type="scientific">Scopulibacillus daqui</name>
    <dbReference type="NCBI Taxonomy" id="1469162"/>
    <lineage>
        <taxon>Bacteria</taxon>
        <taxon>Bacillati</taxon>
        <taxon>Bacillota</taxon>
        <taxon>Bacilli</taxon>
        <taxon>Bacillales</taxon>
        <taxon>Sporolactobacillaceae</taxon>
        <taxon>Scopulibacillus</taxon>
    </lineage>
</organism>
<dbReference type="Proteomes" id="UP000808914">
    <property type="component" value="Unassembled WGS sequence"/>
</dbReference>
<dbReference type="CDD" id="cd03278">
    <property type="entry name" value="ABC_SMC_barmotin"/>
    <property type="match status" value="2"/>
</dbReference>
<name>A0ABS2PWB0_9BACL</name>
<feature type="coiled-coil region" evidence="6">
    <location>
        <begin position="399"/>
        <end position="461"/>
    </location>
</feature>
<comment type="domain">
    <text evidence="6">Contains large globular domains required for ATP hydrolysis at each terminus and a third globular domain forming a flexible hinge near the middle of the molecule. These domains are separated by coiled-coil structures.</text>
</comment>
<evidence type="ECO:0000256" key="6">
    <source>
        <dbReference type="HAMAP-Rule" id="MF_01894"/>
    </source>
</evidence>
<accession>A0ABS2PWB0</accession>
<evidence type="ECO:0000313" key="9">
    <source>
        <dbReference type="Proteomes" id="UP000808914"/>
    </source>
</evidence>
<gene>
    <name evidence="6" type="primary">smc</name>
    <name evidence="8" type="ORF">JOD45_000521</name>
</gene>
<dbReference type="PANTHER" id="PTHR43977">
    <property type="entry name" value="STRUCTURAL MAINTENANCE OF CHROMOSOMES PROTEIN 3"/>
    <property type="match status" value="1"/>
</dbReference>
<comment type="subunit">
    <text evidence="6">Homodimer.</text>
</comment>
<dbReference type="HAMAP" id="MF_01894">
    <property type="entry name" value="Smc_prok"/>
    <property type="match status" value="1"/>
</dbReference>
<feature type="binding site" evidence="6">
    <location>
        <begin position="32"/>
        <end position="39"/>
    </location>
    <ligand>
        <name>ATP</name>
        <dbReference type="ChEBI" id="CHEBI:30616"/>
    </ligand>
</feature>
<dbReference type="Pfam" id="PF02463">
    <property type="entry name" value="SMC_N"/>
    <property type="match status" value="2"/>
</dbReference>
<dbReference type="Gene3D" id="3.40.50.300">
    <property type="entry name" value="P-loop containing nucleotide triphosphate hydrolases"/>
    <property type="match status" value="2"/>
</dbReference>
<keyword evidence="4 6" id="KW-0175">Coiled coil</keyword>
<reference evidence="8 9" key="1">
    <citation type="submission" date="2021-01" db="EMBL/GenBank/DDBJ databases">
        <title>Genomic Encyclopedia of Type Strains, Phase IV (KMG-IV): sequencing the most valuable type-strain genomes for metagenomic binning, comparative biology and taxonomic classification.</title>
        <authorList>
            <person name="Goeker M."/>
        </authorList>
    </citation>
    <scope>NUCLEOTIDE SEQUENCE [LARGE SCALE GENOMIC DNA]</scope>
    <source>
        <strain evidence="8 9">DSM 28236</strain>
    </source>
</reference>
<dbReference type="InterPro" id="IPR036277">
    <property type="entry name" value="SMC_hinge_sf"/>
</dbReference>
<feature type="coiled-coil region" evidence="6">
    <location>
        <begin position="995"/>
        <end position="1029"/>
    </location>
</feature>
<evidence type="ECO:0000256" key="3">
    <source>
        <dbReference type="ARBA" id="ARBA00022840"/>
    </source>
</evidence>
<evidence type="ECO:0000256" key="4">
    <source>
        <dbReference type="ARBA" id="ARBA00023054"/>
    </source>
</evidence>
<evidence type="ECO:0000313" key="8">
    <source>
        <dbReference type="EMBL" id="MBM7644328.1"/>
    </source>
</evidence>
<feature type="coiled-coil region" evidence="6">
    <location>
        <begin position="241"/>
        <end position="366"/>
    </location>
</feature>
<evidence type="ECO:0000256" key="2">
    <source>
        <dbReference type="ARBA" id="ARBA00022741"/>
    </source>
</evidence>
<dbReference type="Gene3D" id="1.20.1060.20">
    <property type="match status" value="1"/>
</dbReference>
<dbReference type="Gene3D" id="3.30.70.1620">
    <property type="match status" value="1"/>
</dbReference>
<keyword evidence="5 6" id="KW-0238">DNA-binding</keyword>
<sequence length="1189" mass="136712">MFLKQLEVMGFKSFAKKATIDFVPGVTAVVGPNGSGKSNITDAIRWVLGEQSARSLRGSKMEDIIFAGSDSKKPLNMAEVTLILDNSDQYLPYDFSEISVTRRVYRSGDSEFLINGQVCRLKDIVELFMDSGVGREAYSIIGQGKIDDILNSKADEKRKIFEEAAGVLKYKTRKHAAEKKLSESQDHLHRVEDILYELQDQVGPLEEQASIAKDYLEKKDKLKNVEVGLLAYDIEQTHQMWEQKNKEINRLTSEKNEWSKKIKKKERLYKKQQDYLKALDESIEELQEALLLSSETLEKFEGQKNVLEERQKNAKDNAEQLQERIDQLERKQEESIKALDIEQKNLRNEEEKWRKLQKQLKEKSKQYDYYNQDLDDIIDQLKSDYIDVLNDQATVRNEIRYLTEQKEQIQKKKERLEQQTSDIKQVIADVKERKNRLTALLRSLNQELEKKQTAHNQLRTRLADDEESYNKQSQALQKVASYIQQASSRKEMLEAMSQEYEGFFQGVKKVLKAKDQGLPGIHGAVAEIIKVDKDFETAIETALGSTMQHIVVEEESHARGAIQYLKQQRAGRATFLPMSVVKPRRVSSHDLGIVQSNEAFVGVASTLVQFQPVYENIVHHLLGHIIIAKHLKGANDLARLLGYRYRIVTLEGDVVSPGGAMTGGSQKQKSINLLGRNREIDQLSRQINEMKGKKQELEGNVAALKQQLTANQSKFEECRDDIQKLTYEKQLQESSLREIEIEEKNIFEKSGVLKREESDFEEELGKIEARIGELEMKQKENRQKEDEMNQEITALSKQKEHQQSSKEQIQSEVTELKIKVAEQHQIVKHQRDKTERMTEQLEAISFDLNEAKHAVENLDNHLNNQVVDQETMGEKIEQCRKDKQALSEWLKIRKAMRSDLYEQLDQQDASLKTDKRKQQAVIESLQAEEIALSKLDVQLDNLLNALREDYEMSFETAKAKYPLQLEPDEARKQVKLTKRAIEELGTVNIGAIDEYERVSERLNFLTEQREDLLNAKATLLNVIEEMDQEVKHRFKETFIQVREHFQEIFKALFGGGKADLQLTDPDDLLYSGVDILAQPPGKKLQHLSLLSGGERALTAIALLFAILKVRPVPFCVLDEVEAALDDANVDRYADYLKNFSRETQFIVVTHRKGTMEKADVLYGVTMQESGVSKLVSVRLEETKELMETT</sequence>
<keyword evidence="3 6" id="KW-0067">ATP-binding</keyword>
<evidence type="ECO:0000259" key="7">
    <source>
        <dbReference type="SMART" id="SM00968"/>
    </source>
</evidence>
<dbReference type="InterPro" id="IPR003395">
    <property type="entry name" value="RecF/RecN/SMC_N"/>
</dbReference>
<evidence type="ECO:0000256" key="5">
    <source>
        <dbReference type="ARBA" id="ARBA00023125"/>
    </source>
</evidence>
<dbReference type="InterPro" id="IPR027417">
    <property type="entry name" value="P-loop_NTPase"/>
</dbReference>
<feature type="domain" description="SMC hinge" evidence="7">
    <location>
        <begin position="519"/>
        <end position="638"/>
    </location>
</feature>
<comment type="function">
    <text evidence="6">Required for chromosome condensation and partitioning.</text>
</comment>
<dbReference type="SUPFAM" id="SSF52540">
    <property type="entry name" value="P-loop containing nucleoside triphosphate hydrolases"/>
    <property type="match status" value="1"/>
</dbReference>
<keyword evidence="2 6" id="KW-0547">Nucleotide-binding</keyword>
<dbReference type="SUPFAM" id="SSF75553">
    <property type="entry name" value="Smc hinge domain"/>
    <property type="match status" value="1"/>
</dbReference>
<dbReference type="SMART" id="SM00968">
    <property type="entry name" value="SMC_hinge"/>
    <property type="match status" value="1"/>
</dbReference>
<comment type="similarity">
    <text evidence="6">Belongs to the SMC family.</text>
</comment>
<dbReference type="NCBIfam" id="TIGR02168">
    <property type="entry name" value="SMC_prok_B"/>
    <property type="match status" value="1"/>
</dbReference>
<comment type="subcellular location">
    <subcellularLocation>
        <location evidence="6">Cytoplasm</location>
    </subcellularLocation>
</comment>
<evidence type="ECO:0000256" key="1">
    <source>
        <dbReference type="ARBA" id="ARBA00022490"/>
    </source>
</evidence>